<dbReference type="EMBL" id="FZOF01000035">
    <property type="protein sequence ID" value="SNT53742.1"/>
    <property type="molecule type" value="Genomic_DNA"/>
</dbReference>
<gene>
    <name evidence="2" type="ORF">SAMN05216252_13575</name>
</gene>
<evidence type="ECO:0008006" key="4">
    <source>
        <dbReference type="Google" id="ProtNLM"/>
    </source>
</evidence>
<accession>A0A239NGS7</accession>
<dbReference type="AlphaFoldDB" id="A0A239NGS7"/>
<proteinExistence type="predicted"/>
<keyword evidence="3" id="KW-1185">Reference proteome</keyword>
<protein>
    <recommendedName>
        <fullName evidence="4">Transposase</fullName>
    </recommendedName>
</protein>
<evidence type="ECO:0000313" key="3">
    <source>
        <dbReference type="Proteomes" id="UP000198280"/>
    </source>
</evidence>
<dbReference type="Proteomes" id="UP000198280">
    <property type="component" value="Unassembled WGS sequence"/>
</dbReference>
<evidence type="ECO:0000256" key="1">
    <source>
        <dbReference type="SAM" id="MobiDB-lite"/>
    </source>
</evidence>
<name>A0A239NGS7_9ACTN</name>
<feature type="region of interest" description="Disordered" evidence="1">
    <location>
        <begin position="1"/>
        <end position="46"/>
    </location>
</feature>
<reference evidence="2 3" key="1">
    <citation type="submission" date="2017-06" db="EMBL/GenBank/DDBJ databases">
        <authorList>
            <person name="Kim H.J."/>
            <person name="Triplett B.A."/>
        </authorList>
    </citation>
    <scope>NUCLEOTIDE SEQUENCE [LARGE SCALE GENOMIC DNA]</scope>
    <source>
        <strain evidence="2 3">CGMCC 4.1858</strain>
    </source>
</reference>
<organism evidence="2 3">
    <name type="scientific">Actinacidiphila glaucinigra</name>
    <dbReference type="NCBI Taxonomy" id="235986"/>
    <lineage>
        <taxon>Bacteria</taxon>
        <taxon>Bacillati</taxon>
        <taxon>Actinomycetota</taxon>
        <taxon>Actinomycetes</taxon>
        <taxon>Kitasatosporales</taxon>
        <taxon>Streptomycetaceae</taxon>
        <taxon>Actinacidiphila</taxon>
    </lineage>
</organism>
<evidence type="ECO:0000313" key="2">
    <source>
        <dbReference type="EMBL" id="SNT53742.1"/>
    </source>
</evidence>
<sequence>MSLCRDHPGKAVTPPRKPNEISAPEVHEARERARHQHSSQRIPVEHALADHKRWKCLARWTHRRGTLPATYLAVAGLVSDRTATT</sequence>